<evidence type="ECO:0000256" key="4">
    <source>
        <dbReference type="ARBA" id="ARBA00022679"/>
    </source>
</evidence>
<dbReference type="Pfam" id="PF02518">
    <property type="entry name" value="HATPase_c"/>
    <property type="match status" value="1"/>
</dbReference>
<dbReference type="Proteomes" id="UP000736583">
    <property type="component" value="Unassembled WGS sequence"/>
</dbReference>
<evidence type="ECO:0000259" key="10">
    <source>
        <dbReference type="PROSITE" id="PS50109"/>
    </source>
</evidence>
<sequence length="467" mass="53624">MMKKKDNFRESIRIRLAKKFLIIILFTVFILEILLIGFVRQYFYKNTDDILTSQIISAANFYNSYFSNASLEENILENVDVFWKQTNAQVQILDSEGKLLMDSLGATSKEYIDSVDVKKAIAGEKGKWTGNVSYYNHKVMAVSYPLKSHTDTVGVIRFITSMEEVNKSIYAISIMFILIGLLVLLLSGVISWFAARSIIYPVKELTITAEKMAEGNFYIRNNKVKDDEIGRLSDTLNYMAEEILKKDQLKNEFISAVSHELRTPLTSIKGWTVTLGYDLEDKRMIKDGLDIIEKECDRLTKMVEELLDFSKFVSGKITLEKKKINIIDLINYIDRYMRPRAEREGINFVIIVEDNIQEIYIDVNRMKQVLINLLDNAFKFTPSGGDIILKTWCNKEYVVIMIKDTGTGISKEDLPRVKEKFYKGKSSKSQNGIGLSICDEIIRLHEGKFTIESEEGRGTEIRVNLPL</sequence>
<keyword evidence="9" id="KW-0812">Transmembrane</keyword>
<dbReference type="SMART" id="SM00387">
    <property type="entry name" value="HATPase_c"/>
    <property type="match status" value="1"/>
</dbReference>
<protein>
    <recommendedName>
        <fullName evidence="3">histidine kinase</fullName>
        <ecNumber evidence="3">2.7.13.3</ecNumber>
    </recommendedName>
</protein>
<dbReference type="PROSITE" id="PS50885">
    <property type="entry name" value="HAMP"/>
    <property type="match status" value="1"/>
</dbReference>
<dbReference type="SMART" id="SM00388">
    <property type="entry name" value="HisKA"/>
    <property type="match status" value="1"/>
</dbReference>
<dbReference type="CDD" id="cd00082">
    <property type="entry name" value="HisKA"/>
    <property type="match status" value="1"/>
</dbReference>
<keyword evidence="9" id="KW-0472">Membrane</keyword>
<keyword evidence="6 12" id="KW-0418">Kinase</keyword>
<keyword evidence="7" id="KW-0067">ATP-binding</keyword>
<organism evidence="12 13">
    <name type="scientific">Clostridium simiarum</name>
    <dbReference type="NCBI Taxonomy" id="2841506"/>
    <lineage>
        <taxon>Bacteria</taxon>
        <taxon>Bacillati</taxon>
        <taxon>Bacillota</taxon>
        <taxon>Clostridia</taxon>
        <taxon>Eubacteriales</taxon>
        <taxon>Clostridiaceae</taxon>
        <taxon>Clostridium</taxon>
    </lineage>
</organism>
<dbReference type="InterPro" id="IPR003660">
    <property type="entry name" value="HAMP_dom"/>
</dbReference>
<evidence type="ECO:0000256" key="2">
    <source>
        <dbReference type="ARBA" id="ARBA00004370"/>
    </source>
</evidence>
<feature type="domain" description="Histidine kinase" evidence="10">
    <location>
        <begin position="256"/>
        <end position="467"/>
    </location>
</feature>
<evidence type="ECO:0000313" key="12">
    <source>
        <dbReference type="EMBL" id="MBU5592952.1"/>
    </source>
</evidence>
<dbReference type="SMART" id="SM00304">
    <property type="entry name" value="HAMP"/>
    <property type="match status" value="1"/>
</dbReference>
<dbReference type="GO" id="GO:0016301">
    <property type="term" value="F:kinase activity"/>
    <property type="evidence" value="ECO:0007669"/>
    <property type="project" value="UniProtKB-KW"/>
</dbReference>
<evidence type="ECO:0000256" key="3">
    <source>
        <dbReference type="ARBA" id="ARBA00012438"/>
    </source>
</evidence>
<dbReference type="PANTHER" id="PTHR42878:SF7">
    <property type="entry name" value="SENSOR HISTIDINE KINASE GLRK"/>
    <property type="match status" value="1"/>
</dbReference>
<dbReference type="InterPro" id="IPR005467">
    <property type="entry name" value="His_kinase_dom"/>
</dbReference>
<name>A0ABS6F364_9CLOT</name>
<evidence type="ECO:0000256" key="5">
    <source>
        <dbReference type="ARBA" id="ARBA00022741"/>
    </source>
</evidence>
<keyword evidence="9" id="KW-1133">Transmembrane helix</keyword>
<proteinExistence type="predicted"/>
<reference evidence="12 13" key="1">
    <citation type="submission" date="2021-06" db="EMBL/GenBank/DDBJ databases">
        <authorList>
            <person name="Sun Q."/>
            <person name="Li D."/>
        </authorList>
    </citation>
    <scope>NUCLEOTIDE SEQUENCE [LARGE SCALE GENOMIC DNA]</scope>
    <source>
        <strain evidence="12 13">MSJ-4</strain>
    </source>
</reference>
<dbReference type="PROSITE" id="PS50109">
    <property type="entry name" value="HIS_KIN"/>
    <property type="match status" value="1"/>
</dbReference>
<feature type="transmembrane region" description="Helical" evidence="9">
    <location>
        <begin position="20"/>
        <end position="43"/>
    </location>
</feature>
<evidence type="ECO:0000256" key="8">
    <source>
        <dbReference type="ARBA" id="ARBA00023012"/>
    </source>
</evidence>
<dbReference type="InterPro" id="IPR050351">
    <property type="entry name" value="BphY/WalK/GraS-like"/>
</dbReference>
<gene>
    <name evidence="12" type="ORF">KQI89_14450</name>
</gene>
<dbReference type="InterPro" id="IPR003661">
    <property type="entry name" value="HisK_dim/P_dom"/>
</dbReference>
<keyword evidence="4" id="KW-0808">Transferase</keyword>
<dbReference type="Pfam" id="PF00672">
    <property type="entry name" value="HAMP"/>
    <property type="match status" value="1"/>
</dbReference>
<dbReference type="Pfam" id="PF00512">
    <property type="entry name" value="HisKA"/>
    <property type="match status" value="1"/>
</dbReference>
<evidence type="ECO:0000259" key="11">
    <source>
        <dbReference type="PROSITE" id="PS50885"/>
    </source>
</evidence>
<keyword evidence="5" id="KW-0547">Nucleotide-binding</keyword>
<keyword evidence="13" id="KW-1185">Reference proteome</keyword>
<feature type="transmembrane region" description="Helical" evidence="9">
    <location>
        <begin position="169"/>
        <end position="195"/>
    </location>
</feature>
<comment type="subcellular location">
    <subcellularLocation>
        <location evidence="2">Membrane</location>
    </subcellularLocation>
</comment>
<comment type="caution">
    <text evidence="12">The sequence shown here is derived from an EMBL/GenBank/DDBJ whole genome shotgun (WGS) entry which is preliminary data.</text>
</comment>
<dbReference type="PANTHER" id="PTHR42878">
    <property type="entry name" value="TWO-COMPONENT HISTIDINE KINASE"/>
    <property type="match status" value="1"/>
</dbReference>
<dbReference type="EC" id="2.7.13.3" evidence="3"/>
<evidence type="ECO:0000256" key="6">
    <source>
        <dbReference type="ARBA" id="ARBA00022777"/>
    </source>
</evidence>
<evidence type="ECO:0000313" key="13">
    <source>
        <dbReference type="Proteomes" id="UP000736583"/>
    </source>
</evidence>
<keyword evidence="8" id="KW-0902">Two-component regulatory system</keyword>
<feature type="domain" description="HAMP" evidence="11">
    <location>
        <begin position="196"/>
        <end position="248"/>
    </location>
</feature>
<evidence type="ECO:0000256" key="9">
    <source>
        <dbReference type="SAM" id="Phobius"/>
    </source>
</evidence>
<evidence type="ECO:0000256" key="7">
    <source>
        <dbReference type="ARBA" id="ARBA00022840"/>
    </source>
</evidence>
<dbReference type="InterPro" id="IPR003594">
    <property type="entry name" value="HATPase_dom"/>
</dbReference>
<accession>A0ABS6F364</accession>
<evidence type="ECO:0000256" key="1">
    <source>
        <dbReference type="ARBA" id="ARBA00000085"/>
    </source>
</evidence>
<dbReference type="EMBL" id="JAHLQL010000005">
    <property type="protein sequence ID" value="MBU5592952.1"/>
    <property type="molecule type" value="Genomic_DNA"/>
</dbReference>
<comment type="catalytic activity">
    <reaction evidence="1">
        <text>ATP + protein L-histidine = ADP + protein N-phospho-L-histidine.</text>
        <dbReference type="EC" id="2.7.13.3"/>
    </reaction>
</comment>
<dbReference type="CDD" id="cd06225">
    <property type="entry name" value="HAMP"/>
    <property type="match status" value="1"/>
</dbReference>